<dbReference type="Gene3D" id="3.30.1490.20">
    <property type="entry name" value="ATP-grasp fold, A domain"/>
    <property type="match status" value="1"/>
</dbReference>
<feature type="domain" description="N-acetyltransferase" evidence="5">
    <location>
        <begin position="739"/>
        <end position="895"/>
    </location>
</feature>
<dbReference type="Pfam" id="PF19045">
    <property type="entry name" value="Ligase_CoA_2"/>
    <property type="match status" value="1"/>
</dbReference>
<evidence type="ECO:0000256" key="4">
    <source>
        <dbReference type="ARBA" id="ARBA00022840"/>
    </source>
</evidence>
<dbReference type="InterPro" id="IPR036291">
    <property type="entry name" value="NAD(P)-bd_dom_sf"/>
</dbReference>
<dbReference type="Gene3D" id="3.30.470.20">
    <property type="entry name" value="ATP-grasp fold, B domain"/>
    <property type="match status" value="1"/>
</dbReference>
<keyword evidence="2" id="KW-0436">Ligase</keyword>
<dbReference type="InterPro" id="IPR032875">
    <property type="entry name" value="Succ_CoA_lig_flav_dom"/>
</dbReference>
<dbReference type="Gene3D" id="3.40.50.720">
    <property type="entry name" value="NAD(P)-binding Rossmann-like Domain"/>
    <property type="match status" value="1"/>
</dbReference>
<dbReference type="SUPFAM" id="SSF52210">
    <property type="entry name" value="Succinyl-CoA synthetase domains"/>
    <property type="match status" value="2"/>
</dbReference>
<keyword evidence="7" id="KW-1185">Reference proteome</keyword>
<dbReference type="InterPro" id="IPR016102">
    <property type="entry name" value="Succinyl-CoA_synth-like"/>
</dbReference>
<name>A0A839UD31_9HYPH</name>
<dbReference type="Gene3D" id="3.40.50.261">
    <property type="entry name" value="Succinyl-CoA synthetase domains"/>
    <property type="match status" value="2"/>
</dbReference>
<dbReference type="CDD" id="cd04301">
    <property type="entry name" value="NAT_SF"/>
    <property type="match status" value="1"/>
</dbReference>
<dbReference type="InterPro" id="IPR000182">
    <property type="entry name" value="GNAT_dom"/>
</dbReference>
<dbReference type="SUPFAM" id="SSF55729">
    <property type="entry name" value="Acyl-CoA N-acyltransferases (Nat)"/>
    <property type="match status" value="1"/>
</dbReference>
<dbReference type="SMART" id="SM00881">
    <property type="entry name" value="CoA_binding"/>
    <property type="match status" value="1"/>
</dbReference>
<dbReference type="GO" id="GO:0005524">
    <property type="term" value="F:ATP binding"/>
    <property type="evidence" value="ECO:0007669"/>
    <property type="project" value="UniProtKB-KW"/>
</dbReference>
<keyword evidence="6" id="KW-0808">Transferase</keyword>
<dbReference type="SUPFAM" id="SSF51735">
    <property type="entry name" value="NAD(P)-binding Rossmann-fold domains"/>
    <property type="match status" value="1"/>
</dbReference>
<evidence type="ECO:0000256" key="1">
    <source>
        <dbReference type="ARBA" id="ARBA00022532"/>
    </source>
</evidence>
<evidence type="ECO:0000256" key="2">
    <source>
        <dbReference type="ARBA" id="ARBA00022598"/>
    </source>
</evidence>
<dbReference type="Pfam" id="PF13380">
    <property type="entry name" value="CoA_binding_2"/>
    <property type="match status" value="1"/>
</dbReference>
<dbReference type="InterPro" id="IPR016181">
    <property type="entry name" value="Acyl_CoA_acyltransferase"/>
</dbReference>
<accession>A0A839UD31</accession>
<comment type="caution">
    <text evidence="6">The sequence shown here is derived from an EMBL/GenBank/DDBJ whole genome shotgun (WGS) entry which is preliminary data.</text>
</comment>
<sequence length="895" mass="94759">MSVRNLEHAFHPKSVALIGASDKVGSVGSIVMRNIVSGGFEGEIWTVNPKHQMVDGRTCYHKVEDIPGVPDLAIIVTPPRSVPGLIRDLGEKGTRAAVVITAGLNGVNGLRQEMLDAAKPFLLRIIGPNTVGLLLPPIKLNASFAHMSAQPGKIALLSQSGAIATSLVDWAADNQIGFSQIVSLGDMADVDVADCLDLLAGDAGTKAIVMYLESIPHPRKFMSAARAAARLKPVIAIKPGRHSQAAKAAATHTGALSGADRVVDAALRRAGVLRVGGLAELFDATETLSRFAVLERVRVGIVTNGGGAGVLAVDQLMDNKGELAELSAITLERLDQCLPQNWSHANPVDIVGDAPPERFKAAVEAVAADSGTDAILVLNCPTGLASPIAAATAVASLASSGMIAGKPVFACWLGERVAREGRRVLVDAGIASYETPAAAANAISYLSDWSHAQQALMRVPDSRHDDKRFDREAVYRLFHRAAAEGRRMLSEPEAKAAIAAYGIAVPRTLAARTVDEVEHAAGELLSAGGKVVVKLLSKSLTHKSDVGGVVLDIATPTAAREAAVAVGARVKALRPDADGDGFAVQPMVMRKNAQELILGMSHDPVFGPVILFGAGGTGVELVDDTAVSLPPLDDVLAGDLIDKTRIGRLLAGFRDRPAADRASIVDAIGAVSQMIVDFPCLISMDINPLLADADGVVALDARIEIDPGGLKRSGPNPGLAIRPYPSNWARDVTLEGTTYHLRPIRPDDVALYPPFLSKVSAHDLRLRFLAPRRTFSDDSLCRLTQLDYDRDMAFVALNKPSGELAGIARLNSDPDHEIAEYAVLVRTDLQGQGLGWELLRQLINFARADGVKQIEGLILSENKKMLTLCREFGFSIAHYPSDPGLMLATLNLKPG</sequence>
<dbReference type="AlphaFoldDB" id="A0A839UD31"/>
<proteinExistence type="predicted"/>
<dbReference type="InterPro" id="IPR051538">
    <property type="entry name" value="Acyl-CoA_Synth/Transferase"/>
</dbReference>
<gene>
    <name evidence="6" type="ORF">FHS21_003256</name>
</gene>
<evidence type="ECO:0000256" key="3">
    <source>
        <dbReference type="ARBA" id="ARBA00022741"/>
    </source>
</evidence>
<dbReference type="InterPro" id="IPR003781">
    <property type="entry name" value="CoA-bd"/>
</dbReference>
<dbReference type="Pfam" id="PF13607">
    <property type="entry name" value="Succ_CoA_lig"/>
    <property type="match status" value="1"/>
</dbReference>
<organism evidence="6 7">
    <name type="scientific">Phyllobacterium trifolii</name>
    <dbReference type="NCBI Taxonomy" id="300193"/>
    <lineage>
        <taxon>Bacteria</taxon>
        <taxon>Pseudomonadati</taxon>
        <taxon>Pseudomonadota</taxon>
        <taxon>Alphaproteobacteria</taxon>
        <taxon>Hyphomicrobiales</taxon>
        <taxon>Phyllobacteriaceae</taxon>
        <taxon>Phyllobacterium</taxon>
    </lineage>
</organism>
<dbReference type="Pfam" id="PF13549">
    <property type="entry name" value="ATP-grasp_5"/>
    <property type="match status" value="1"/>
</dbReference>
<dbReference type="Gene3D" id="3.40.630.30">
    <property type="match status" value="1"/>
</dbReference>
<dbReference type="RefSeq" id="WP_183662668.1">
    <property type="nucleotide sequence ID" value="NZ_JACHXN010000009.1"/>
</dbReference>
<keyword evidence="4" id="KW-0067">ATP-binding</keyword>
<dbReference type="PROSITE" id="PS51186">
    <property type="entry name" value="GNAT"/>
    <property type="match status" value="1"/>
</dbReference>
<dbReference type="GO" id="GO:0016747">
    <property type="term" value="F:acyltransferase activity, transferring groups other than amino-acyl groups"/>
    <property type="evidence" value="ECO:0007669"/>
    <property type="project" value="InterPro"/>
</dbReference>
<protein>
    <submittedName>
        <fullName evidence="6">Acetyltransferase</fullName>
    </submittedName>
</protein>
<dbReference type="SUPFAM" id="SSF56059">
    <property type="entry name" value="Glutathione synthetase ATP-binding domain-like"/>
    <property type="match status" value="1"/>
</dbReference>
<dbReference type="GO" id="GO:0006099">
    <property type="term" value="P:tricarboxylic acid cycle"/>
    <property type="evidence" value="ECO:0007669"/>
    <property type="project" value="UniProtKB-KW"/>
</dbReference>
<dbReference type="PANTHER" id="PTHR43334:SF1">
    <property type="entry name" value="3-HYDROXYPROPIONATE--COA LIGASE [ADP-FORMING]"/>
    <property type="match status" value="1"/>
</dbReference>
<reference evidence="6 7" key="1">
    <citation type="submission" date="2020-08" db="EMBL/GenBank/DDBJ databases">
        <title>Genomic Encyclopedia of Type Strains, Phase III (KMG-III): the genomes of soil and plant-associated and newly described type strains.</title>
        <authorList>
            <person name="Whitman W."/>
        </authorList>
    </citation>
    <scope>NUCLEOTIDE SEQUENCE [LARGE SCALE GENOMIC DNA]</scope>
    <source>
        <strain evidence="6 7">CECT 7015</strain>
    </source>
</reference>
<dbReference type="InterPro" id="IPR043938">
    <property type="entry name" value="Ligase_CoA_dom"/>
</dbReference>
<keyword evidence="1" id="KW-0816">Tricarboxylic acid cycle</keyword>
<dbReference type="PANTHER" id="PTHR43334">
    <property type="entry name" value="ACETATE--COA LIGASE [ADP-FORMING]"/>
    <property type="match status" value="1"/>
</dbReference>
<dbReference type="EMBL" id="JACHXN010000009">
    <property type="protein sequence ID" value="MBB3146840.1"/>
    <property type="molecule type" value="Genomic_DNA"/>
</dbReference>
<evidence type="ECO:0000313" key="7">
    <source>
        <dbReference type="Proteomes" id="UP000554520"/>
    </source>
</evidence>
<dbReference type="GO" id="GO:0043758">
    <property type="term" value="F:acetate-CoA ligase (ADP-forming) activity"/>
    <property type="evidence" value="ECO:0007669"/>
    <property type="project" value="InterPro"/>
</dbReference>
<dbReference type="Pfam" id="PF00583">
    <property type="entry name" value="Acetyltransf_1"/>
    <property type="match status" value="1"/>
</dbReference>
<dbReference type="Proteomes" id="UP000554520">
    <property type="component" value="Unassembled WGS sequence"/>
</dbReference>
<keyword evidence="3" id="KW-0547">Nucleotide-binding</keyword>
<dbReference type="InterPro" id="IPR013815">
    <property type="entry name" value="ATP_grasp_subdomain_1"/>
</dbReference>
<evidence type="ECO:0000313" key="6">
    <source>
        <dbReference type="EMBL" id="MBB3146840.1"/>
    </source>
</evidence>
<evidence type="ECO:0000259" key="5">
    <source>
        <dbReference type="PROSITE" id="PS51186"/>
    </source>
</evidence>